<feature type="compositionally biased region" description="Low complexity" evidence="1">
    <location>
        <begin position="375"/>
        <end position="388"/>
    </location>
</feature>
<sequence>MRMRAHVNGLLPLITSTVIEYPNGEEVTASLVYERLKRHCTTCLRLDHDIHDCLEEKAKKRLLRASQEADRSKQASQTSVREGREAMEQSPRDNTIYHFSASNGAEYRERRSHYDQELQGRRQYKLQPKTWKEKEEYMRASQARERSRYLEECYNARRCTSVLQKRQASSQSRSYYRAVVRNPGADIDNGLSSVRSQSRNFEKGIPLPEHVPSLPTEALQQARKEVHDAMLQYTRVADPSEREAREERMRLAEDLGEMEETATNMVQAAMHLSAEKHGRIQITDTPERIPAVQCLSLPESHEHIPTSARLGPCPLVQEPVQTTIPPNGDIVNAERLPASLRLDYPPETVLPPTTTGSTVKRKPGRPPGPRKGNESSGAKPPLAAAASSKIRRVPAGKPSPIRRSTKAAKAKSGAGPSKGKNQPGEHYQSGISSNNRTARSLLSKESKNWRQP</sequence>
<feature type="compositionally biased region" description="Polar residues" evidence="1">
    <location>
        <begin position="429"/>
        <end position="440"/>
    </location>
</feature>
<comment type="caution">
    <text evidence="3">The sequence shown here is derived from an EMBL/GenBank/DDBJ whole genome shotgun (WGS) entry which is preliminary data.</text>
</comment>
<dbReference type="Pfam" id="PF14392">
    <property type="entry name" value="zf-CCHC_4"/>
    <property type="match status" value="1"/>
</dbReference>
<protein>
    <recommendedName>
        <fullName evidence="2">Zinc knuckle CX2CX4HX4C domain-containing protein</fullName>
    </recommendedName>
</protein>
<name>A0ABQ7YRF2_BRANA</name>
<gene>
    <name evidence="3" type="ORF">HID58_076900</name>
</gene>
<accession>A0ABQ7YRF2</accession>
<evidence type="ECO:0000259" key="2">
    <source>
        <dbReference type="Pfam" id="PF14392"/>
    </source>
</evidence>
<feature type="region of interest" description="Disordered" evidence="1">
    <location>
        <begin position="64"/>
        <end position="102"/>
    </location>
</feature>
<keyword evidence="4" id="KW-1185">Reference proteome</keyword>
<evidence type="ECO:0000313" key="3">
    <source>
        <dbReference type="EMBL" id="KAH0869878.1"/>
    </source>
</evidence>
<dbReference type="EMBL" id="JAGKQM010000017">
    <property type="protein sequence ID" value="KAH0869878.1"/>
    <property type="molecule type" value="Genomic_DNA"/>
</dbReference>
<dbReference type="Proteomes" id="UP000824890">
    <property type="component" value="Unassembled WGS sequence"/>
</dbReference>
<feature type="region of interest" description="Disordered" evidence="1">
    <location>
        <begin position="342"/>
        <end position="452"/>
    </location>
</feature>
<proteinExistence type="predicted"/>
<evidence type="ECO:0000256" key="1">
    <source>
        <dbReference type="SAM" id="MobiDB-lite"/>
    </source>
</evidence>
<evidence type="ECO:0000313" key="4">
    <source>
        <dbReference type="Proteomes" id="UP000824890"/>
    </source>
</evidence>
<organism evidence="3 4">
    <name type="scientific">Brassica napus</name>
    <name type="common">Rape</name>
    <dbReference type="NCBI Taxonomy" id="3708"/>
    <lineage>
        <taxon>Eukaryota</taxon>
        <taxon>Viridiplantae</taxon>
        <taxon>Streptophyta</taxon>
        <taxon>Embryophyta</taxon>
        <taxon>Tracheophyta</taxon>
        <taxon>Spermatophyta</taxon>
        <taxon>Magnoliopsida</taxon>
        <taxon>eudicotyledons</taxon>
        <taxon>Gunneridae</taxon>
        <taxon>Pentapetalae</taxon>
        <taxon>rosids</taxon>
        <taxon>malvids</taxon>
        <taxon>Brassicales</taxon>
        <taxon>Brassicaceae</taxon>
        <taxon>Brassiceae</taxon>
        <taxon>Brassica</taxon>
    </lineage>
</organism>
<feature type="compositionally biased region" description="Low complexity" evidence="1">
    <location>
        <begin position="410"/>
        <end position="420"/>
    </location>
</feature>
<feature type="compositionally biased region" description="Basic and acidic residues" evidence="1">
    <location>
        <begin position="81"/>
        <end position="91"/>
    </location>
</feature>
<reference evidence="3 4" key="1">
    <citation type="submission" date="2021-05" db="EMBL/GenBank/DDBJ databases">
        <title>Genome Assembly of Synthetic Allotetraploid Brassica napus Reveals Homoeologous Exchanges between Subgenomes.</title>
        <authorList>
            <person name="Davis J.T."/>
        </authorList>
    </citation>
    <scope>NUCLEOTIDE SEQUENCE [LARGE SCALE GENOMIC DNA]</scope>
    <source>
        <strain evidence="4">cv. Da-Ae</strain>
        <tissue evidence="3">Seedling</tissue>
    </source>
</reference>
<dbReference type="InterPro" id="IPR025836">
    <property type="entry name" value="Zn_knuckle_CX2CX4HX4C"/>
</dbReference>
<feature type="domain" description="Zinc knuckle CX2CX4HX4C" evidence="2">
    <location>
        <begin position="12"/>
        <end position="54"/>
    </location>
</feature>
<feature type="compositionally biased region" description="Basic and acidic residues" evidence="1">
    <location>
        <begin position="442"/>
        <end position="452"/>
    </location>
</feature>